<accession>A0A6L2Q2U6</accession>
<dbReference type="Gene3D" id="1.10.10.60">
    <property type="entry name" value="Homeodomain-like"/>
    <property type="match status" value="1"/>
</dbReference>
<dbReference type="GO" id="GO:0005634">
    <property type="term" value="C:nucleus"/>
    <property type="evidence" value="ECO:0007669"/>
    <property type="project" value="UniProtKB-SubCell"/>
</dbReference>
<comment type="caution">
    <text evidence="5">The sequence shown here is derived from an EMBL/GenBank/DDBJ whole genome shotgun (WGS) entry which is preliminary data.</text>
</comment>
<name>A0A6L2Q2U6_COPFO</name>
<dbReference type="InterPro" id="IPR006600">
    <property type="entry name" value="HTH_CenpB_DNA-bd_dom"/>
</dbReference>
<dbReference type="OrthoDB" id="7880149at2759"/>
<gene>
    <name evidence="5" type="ORF">Cfor_10608</name>
</gene>
<protein>
    <recommendedName>
        <fullName evidence="4">HTH CENPB-type domain-containing protein</fullName>
    </recommendedName>
</protein>
<dbReference type="Pfam" id="PF14958">
    <property type="entry name" value="PAAT-like"/>
    <property type="match status" value="1"/>
</dbReference>
<evidence type="ECO:0000313" key="5">
    <source>
        <dbReference type="EMBL" id="GFG39129.1"/>
    </source>
</evidence>
<dbReference type="PANTHER" id="PTHR14787:SF1">
    <property type="entry name" value="ATPASE PAAT"/>
    <property type="match status" value="1"/>
</dbReference>
<dbReference type="InParanoid" id="A0A6L2Q2U6"/>
<dbReference type="InterPro" id="IPR028043">
    <property type="entry name" value="PAAT-like"/>
</dbReference>
<comment type="subcellular location">
    <subcellularLocation>
        <location evidence="1">Nucleus</location>
    </subcellularLocation>
</comment>
<dbReference type="AlphaFoldDB" id="A0A6L2Q2U6"/>
<dbReference type="SUPFAM" id="SSF46689">
    <property type="entry name" value="Homeodomain-like"/>
    <property type="match status" value="1"/>
</dbReference>
<evidence type="ECO:0000256" key="2">
    <source>
        <dbReference type="ARBA" id="ARBA00023125"/>
    </source>
</evidence>
<dbReference type="GO" id="GO:0003677">
    <property type="term" value="F:DNA binding"/>
    <property type="evidence" value="ECO:0007669"/>
    <property type="project" value="UniProtKB-KW"/>
</dbReference>
<evidence type="ECO:0000256" key="3">
    <source>
        <dbReference type="SAM" id="MobiDB-lite"/>
    </source>
</evidence>
<feature type="region of interest" description="Disordered" evidence="3">
    <location>
        <begin position="508"/>
        <end position="537"/>
    </location>
</feature>
<dbReference type="Proteomes" id="UP000502823">
    <property type="component" value="Unassembled WGS sequence"/>
</dbReference>
<dbReference type="EMBL" id="BLKM01000869">
    <property type="protein sequence ID" value="GFG39129.1"/>
    <property type="molecule type" value="Genomic_DNA"/>
</dbReference>
<keyword evidence="2" id="KW-0238">DNA-binding</keyword>
<dbReference type="InterPro" id="IPR009057">
    <property type="entry name" value="Homeodomain-like_sf"/>
</dbReference>
<feature type="domain" description="HTH CENPB-type" evidence="4">
    <location>
        <begin position="359"/>
        <end position="430"/>
    </location>
</feature>
<evidence type="ECO:0000256" key="1">
    <source>
        <dbReference type="ARBA" id="ARBA00004123"/>
    </source>
</evidence>
<evidence type="ECO:0000313" key="6">
    <source>
        <dbReference type="Proteomes" id="UP000502823"/>
    </source>
</evidence>
<evidence type="ECO:0000259" key="4">
    <source>
        <dbReference type="PROSITE" id="PS51253"/>
    </source>
</evidence>
<organism evidence="5 6">
    <name type="scientific">Coptotermes formosanus</name>
    <name type="common">Formosan subterranean termite</name>
    <dbReference type="NCBI Taxonomy" id="36987"/>
    <lineage>
        <taxon>Eukaryota</taxon>
        <taxon>Metazoa</taxon>
        <taxon>Ecdysozoa</taxon>
        <taxon>Arthropoda</taxon>
        <taxon>Hexapoda</taxon>
        <taxon>Insecta</taxon>
        <taxon>Pterygota</taxon>
        <taxon>Neoptera</taxon>
        <taxon>Polyneoptera</taxon>
        <taxon>Dictyoptera</taxon>
        <taxon>Blattodea</taxon>
        <taxon>Blattoidea</taxon>
        <taxon>Termitoidae</taxon>
        <taxon>Rhinotermitidae</taxon>
        <taxon>Coptotermes</taxon>
    </lineage>
</organism>
<dbReference type="PANTHER" id="PTHR14787">
    <property type="entry name" value="C10ORF188 FAMILY MEMBER"/>
    <property type="match status" value="1"/>
</dbReference>
<sequence>MLHTDIKVENVGLELSCSWEVANKKCIKDTVTVDSNFKRGKKEDLENIVSLDTCVHLINQNVASCYLKLKLTVIKAWQIKKVSIVSEARIIEIYGKCEEYMTTCHAEFFDECEDMSVYIAEAEFPQPSSECTLKFARLKRTDQMWLYGIHITVDKAESLISSDMSINFHNVNRILKDSGHQLTEKAEKCKKFLQLYGSFLDSSTTQLKGTDPQILMKMFESEYLGQQSPLSSRAKSVSKCLTEMLPGFSVSMKEKSGNEDEAISTNKTGCSKEMDISWKLTHIVDILKRHFDQRFSEYERQMTVRVEEKLMELERKQNEKLDLILDRLEELKKSVPNIRGPEALLKTEKCWAQRGWFSGQRKTLQSSVQEEESLLATWFKHAMASNAVISSTLLTIRVLHIVTRLGIKDFKTSNGWIVGFRKQHSVMYKTVSGMCRSVDSSTVKEWRKEQGMIKSCKQYYHKQRVRSPASMLGHRLFHDDAIKLAITKDDWDQLKVGVSFQEYLSCGGKEEEEENGGGKSEPPATFLSALEGINTEK</sequence>
<proteinExistence type="predicted"/>
<reference evidence="6" key="1">
    <citation type="submission" date="2020-01" db="EMBL/GenBank/DDBJ databases">
        <title>Draft genome sequence of the Termite Coptotermes fromosanus.</title>
        <authorList>
            <person name="Itakura S."/>
            <person name="Yosikawa Y."/>
            <person name="Umezawa K."/>
        </authorList>
    </citation>
    <scope>NUCLEOTIDE SEQUENCE [LARGE SCALE GENOMIC DNA]</scope>
</reference>
<keyword evidence="6" id="KW-1185">Reference proteome</keyword>
<dbReference type="PROSITE" id="PS51253">
    <property type="entry name" value="HTH_CENPB"/>
    <property type="match status" value="1"/>
</dbReference>